<dbReference type="PROSITE" id="PS00061">
    <property type="entry name" value="ADH_SHORT"/>
    <property type="match status" value="1"/>
</dbReference>
<dbReference type="PANTHER" id="PTHR43477">
    <property type="entry name" value="DIHYDROANTICAPSIN 7-DEHYDROGENASE"/>
    <property type="match status" value="1"/>
</dbReference>
<name>A0A6J6SID2_9ZZZZ</name>
<evidence type="ECO:0000313" key="4">
    <source>
        <dbReference type="EMBL" id="CAB4834322.1"/>
    </source>
</evidence>
<accession>A0A6J6SID2</accession>
<dbReference type="GO" id="GO:0016491">
    <property type="term" value="F:oxidoreductase activity"/>
    <property type="evidence" value="ECO:0007669"/>
    <property type="project" value="UniProtKB-KW"/>
</dbReference>
<organism evidence="3">
    <name type="scientific">freshwater metagenome</name>
    <dbReference type="NCBI Taxonomy" id="449393"/>
    <lineage>
        <taxon>unclassified sequences</taxon>
        <taxon>metagenomes</taxon>
        <taxon>ecological metagenomes</taxon>
    </lineage>
</organism>
<dbReference type="CDD" id="cd05233">
    <property type="entry name" value="SDR_c"/>
    <property type="match status" value="1"/>
</dbReference>
<dbReference type="Pfam" id="PF13561">
    <property type="entry name" value="adh_short_C2"/>
    <property type="match status" value="1"/>
</dbReference>
<dbReference type="InterPro" id="IPR051122">
    <property type="entry name" value="SDR_DHRS6-like"/>
</dbReference>
<dbReference type="InterPro" id="IPR002347">
    <property type="entry name" value="SDR_fam"/>
</dbReference>
<dbReference type="EMBL" id="CAFABA010000093">
    <property type="protein sequence ID" value="CAB4834322.1"/>
    <property type="molecule type" value="Genomic_DNA"/>
</dbReference>
<reference evidence="3" key="1">
    <citation type="submission" date="2020-05" db="EMBL/GenBank/DDBJ databases">
        <authorList>
            <person name="Chiriac C."/>
            <person name="Salcher M."/>
            <person name="Ghai R."/>
            <person name="Kavagutti S V."/>
        </authorList>
    </citation>
    <scope>NUCLEOTIDE SEQUENCE</scope>
</reference>
<dbReference type="InterPro" id="IPR036291">
    <property type="entry name" value="NAD(P)-bd_dom_sf"/>
</dbReference>
<protein>
    <submittedName>
        <fullName evidence="3">Unannotated protein</fullName>
    </submittedName>
</protein>
<evidence type="ECO:0000313" key="6">
    <source>
        <dbReference type="EMBL" id="CAB5008159.1"/>
    </source>
</evidence>
<dbReference type="SUPFAM" id="SSF51735">
    <property type="entry name" value="NAD(P)-binding Rossmann-fold domains"/>
    <property type="match status" value="1"/>
</dbReference>
<comment type="similarity">
    <text evidence="1">Belongs to the short-chain dehydrogenases/reductases (SDR) family.</text>
</comment>
<dbReference type="AlphaFoldDB" id="A0A6J6SID2"/>
<dbReference type="InterPro" id="IPR020904">
    <property type="entry name" value="Sc_DH/Rdtase_CS"/>
</dbReference>
<keyword evidence="2" id="KW-0560">Oxidoreductase</keyword>
<dbReference type="Gene3D" id="3.40.50.720">
    <property type="entry name" value="NAD(P)-binding Rossmann-like Domain"/>
    <property type="match status" value="1"/>
</dbReference>
<evidence type="ECO:0000313" key="5">
    <source>
        <dbReference type="EMBL" id="CAB4899612.1"/>
    </source>
</evidence>
<dbReference type="EMBL" id="CAFBOS010000145">
    <property type="protein sequence ID" value="CAB5008159.1"/>
    <property type="molecule type" value="Genomic_DNA"/>
</dbReference>
<dbReference type="PRINTS" id="PR00081">
    <property type="entry name" value="GDHRDH"/>
</dbReference>
<dbReference type="EMBL" id="CAEZYR010000017">
    <property type="protein sequence ID" value="CAB4733979.1"/>
    <property type="molecule type" value="Genomic_DNA"/>
</dbReference>
<sequence length="251" mass="26165">MARFDGKVVLLTGAASGIGRATTVRLVSEGAQVFAVDVNGPGLDETAALATASGGPAVTTKIVDVSQRAECQAAVADCVAAFGRLDVLGNIAGIARADNVVDVTQEHWDRMIGVNVSGCFWMAQAAIPHLLETTGNIVNIASNAGFMGQAYTVPYCVTKGAVIQLTRALAMEYIKTKLRVNAIAPGGVNTSLAQNFHIPADVDFELMARYTGFRSMAEAEDIASMFAYLASDEARSVHGSIHSVDNGITAG</sequence>
<dbReference type="PANTHER" id="PTHR43477:SF1">
    <property type="entry name" value="DIHYDROANTICAPSIN 7-DEHYDROGENASE"/>
    <property type="match status" value="1"/>
</dbReference>
<dbReference type="FunFam" id="3.40.50.720:FF:000084">
    <property type="entry name" value="Short-chain dehydrogenase reductase"/>
    <property type="match status" value="1"/>
</dbReference>
<evidence type="ECO:0000256" key="2">
    <source>
        <dbReference type="ARBA" id="ARBA00023002"/>
    </source>
</evidence>
<evidence type="ECO:0000313" key="3">
    <source>
        <dbReference type="EMBL" id="CAB4733979.1"/>
    </source>
</evidence>
<evidence type="ECO:0000256" key="1">
    <source>
        <dbReference type="ARBA" id="ARBA00006484"/>
    </source>
</evidence>
<gene>
    <name evidence="3" type="ORF">UFOPK2754_00681</name>
    <name evidence="4" type="ORF">UFOPK3139_02051</name>
    <name evidence="5" type="ORF">UFOPK3543_00786</name>
    <name evidence="6" type="ORF">UFOPK3967_02087</name>
</gene>
<dbReference type="PRINTS" id="PR00080">
    <property type="entry name" value="SDRFAMILY"/>
</dbReference>
<dbReference type="EMBL" id="CAFBMH010000019">
    <property type="protein sequence ID" value="CAB4899612.1"/>
    <property type="molecule type" value="Genomic_DNA"/>
</dbReference>
<proteinExistence type="inferred from homology"/>